<protein>
    <submittedName>
        <fullName evidence="2">IS5 family transposase</fullName>
    </submittedName>
</protein>
<feature type="domain" description="Transposase IS4-like" evidence="1">
    <location>
        <begin position="1"/>
        <end position="122"/>
    </location>
</feature>
<dbReference type="AlphaFoldDB" id="A0AAW9RXV7"/>
<dbReference type="EMBL" id="JAZHOF010000009">
    <property type="protein sequence ID" value="MEJ8573799.1"/>
    <property type="molecule type" value="Genomic_DNA"/>
</dbReference>
<evidence type="ECO:0000259" key="1">
    <source>
        <dbReference type="Pfam" id="PF01609"/>
    </source>
</evidence>
<dbReference type="PANTHER" id="PTHR30007:SF1">
    <property type="entry name" value="BLR1914 PROTEIN"/>
    <property type="match status" value="1"/>
</dbReference>
<name>A0AAW9RXV7_9HYPH</name>
<feature type="non-terminal residue" evidence="2">
    <location>
        <position position="1"/>
    </location>
</feature>
<evidence type="ECO:0000313" key="3">
    <source>
        <dbReference type="Proteomes" id="UP001378188"/>
    </source>
</evidence>
<dbReference type="GO" id="GO:0006313">
    <property type="term" value="P:DNA transposition"/>
    <property type="evidence" value="ECO:0007669"/>
    <property type="project" value="InterPro"/>
</dbReference>
<organism evidence="2 3">
    <name type="scientific">Microbaculum marinum</name>
    <dbReference type="NCBI Taxonomy" id="1764581"/>
    <lineage>
        <taxon>Bacteria</taxon>
        <taxon>Pseudomonadati</taxon>
        <taxon>Pseudomonadota</taxon>
        <taxon>Alphaproteobacteria</taxon>
        <taxon>Hyphomicrobiales</taxon>
        <taxon>Tepidamorphaceae</taxon>
        <taxon>Microbaculum</taxon>
    </lineage>
</organism>
<keyword evidence="3" id="KW-1185">Reference proteome</keyword>
<proteinExistence type="predicted"/>
<dbReference type="NCBIfam" id="NF033580">
    <property type="entry name" value="transpos_IS5_3"/>
    <property type="match status" value="1"/>
</dbReference>
<dbReference type="RefSeq" id="WP_340331504.1">
    <property type="nucleotide sequence ID" value="NZ_JAZHOF010000009.1"/>
</dbReference>
<evidence type="ECO:0000313" key="2">
    <source>
        <dbReference type="EMBL" id="MEJ8573799.1"/>
    </source>
</evidence>
<dbReference type="Proteomes" id="UP001378188">
    <property type="component" value="Unassembled WGS sequence"/>
</dbReference>
<comment type="caution">
    <text evidence="2">The sequence shown here is derived from an EMBL/GenBank/DDBJ whole genome shotgun (WGS) entry which is preliminary data.</text>
</comment>
<gene>
    <name evidence="2" type="ORF">V3328_20085</name>
</gene>
<dbReference type="Pfam" id="PF01609">
    <property type="entry name" value="DDE_Tnp_1"/>
    <property type="match status" value="1"/>
</dbReference>
<dbReference type="PANTHER" id="PTHR30007">
    <property type="entry name" value="PHP DOMAIN PROTEIN"/>
    <property type="match status" value="1"/>
</dbReference>
<accession>A0AAW9RXV7</accession>
<sequence>IHALVDADGLPVKLKLSAGQAHDGRCAADMLDGIGRGQALLADAAYDSDALRQQMTAQGGWLCAKPVSYRRRKPPFSRWLYRFRNVVERFFCRLKHYRAIATRYEKHDENYLAIVKLASIRMWIKSYESTS</sequence>
<dbReference type="GO" id="GO:0004803">
    <property type="term" value="F:transposase activity"/>
    <property type="evidence" value="ECO:0007669"/>
    <property type="project" value="InterPro"/>
</dbReference>
<dbReference type="GO" id="GO:0003677">
    <property type="term" value="F:DNA binding"/>
    <property type="evidence" value="ECO:0007669"/>
    <property type="project" value="InterPro"/>
</dbReference>
<reference evidence="2 3" key="1">
    <citation type="submission" date="2024-02" db="EMBL/GenBank/DDBJ databases">
        <title>Genome analysis and characterization of Microbaculum marinisediminis sp. nov., isolated from marine sediment.</title>
        <authorList>
            <person name="Du Z.-J."/>
            <person name="Ye Y.-Q."/>
            <person name="Zhang Z.-R."/>
            <person name="Yuan S.-M."/>
            <person name="Zhang X.-Y."/>
        </authorList>
    </citation>
    <scope>NUCLEOTIDE SEQUENCE [LARGE SCALE GENOMIC DNA]</scope>
    <source>
        <strain evidence="2 3">SDUM1044001</strain>
    </source>
</reference>
<dbReference type="InterPro" id="IPR002559">
    <property type="entry name" value="Transposase_11"/>
</dbReference>